<keyword evidence="2" id="KW-1185">Reference proteome</keyword>
<sequence>MKEAHYTDCFETPVSAPVSLAAFIRAFYTQPLFKAERLVLRIAARQPSTDAEVQALADGQADAFAVWSVSGRNEQELLMADRSGRTLSWLMADAGHLRFGSVVVPERTKLGKLTLGPVFHSLLSAHKVYSRALLSGAVRRVQPD</sequence>
<evidence type="ECO:0000313" key="2">
    <source>
        <dbReference type="Proteomes" id="UP000186336"/>
    </source>
</evidence>
<gene>
    <name evidence="1" type="ORF">BWR18_09085</name>
</gene>
<dbReference type="AlphaFoldDB" id="A0A1P8N0K9"/>
<dbReference type="Proteomes" id="UP000186336">
    <property type="component" value="Chromosome"/>
</dbReference>
<evidence type="ECO:0000313" key="1">
    <source>
        <dbReference type="EMBL" id="APX13792.1"/>
    </source>
</evidence>
<dbReference type="KEGG" id="tom:BWR18_09085"/>
<proteinExistence type="predicted"/>
<accession>A0A1P8N0K9</accession>
<dbReference type="EMBL" id="CP019312">
    <property type="protein sequence ID" value="APX13792.1"/>
    <property type="molecule type" value="Genomic_DNA"/>
</dbReference>
<protein>
    <submittedName>
        <fullName evidence="1">Uncharacterized protein</fullName>
    </submittedName>
</protein>
<reference evidence="1 2" key="1">
    <citation type="submission" date="2017-01" db="EMBL/GenBank/DDBJ databases">
        <title>Complete genome of Tateyamaria omphalii DOK1-4 isolated from seawater in Dokdo.</title>
        <authorList>
            <person name="Kim J.H."/>
            <person name="Chi W.-J."/>
        </authorList>
    </citation>
    <scope>NUCLEOTIDE SEQUENCE [LARGE SCALE GENOMIC DNA]</scope>
    <source>
        <strain evidence="1 2">DOK1-4</strain>
    </source>
</reference>
<name>A0A1P8N0K9_9RHOB</name>
<organism evidence="1 2">
    <name type="scientific">Tateyamaria omphalii</name>
    <dbReference type="NCBI Taxonomy" id="299262"/>
    <lineage>
        <taxon>Bacteria</taxon>
        <taxon>Pseudomonadati</taxon>
        <taxon>Pseudomonadota</taxon>
        <taxon>Alphaproteobacteria</taxon>
        <taxon>Rhodobacterales</taxon>
        <taxon>Roseobacteraceae</taxon>
        <taxon>Tateyamaria</taxon>
    </lineage>
</organism>